<dbReference type="Pfam" id="PF13649">
    <property type="entry name" value="Methyltransf_25"/>
    <property type="match status" value="1"/>
</dbReference>
<reference evidence="2 3" key="1">
    <citation type="submission" date="2023-04" db="EMBL/GenBank/DDBJ databases">
        <title>Luteimonas sp. M1R5S18.</title>
        <authorList>
            <person name="Sun J.-Q."/>
        </authorList>
    </citation>
    <scope>NUCLEOTIDE SEQUENCE [LARGE SCALE GENOMIC DNA]</scope>
    <source>
        <strain evidence="2 3">M1R5S18</strain>
    </source>
</reference>
<proteinExistence type="predicted"/>
<dbReference type="CDD" id="cd02440">
    <property type="entry name" value="AdoMet_MTases"/>
    <property type="match status" value="1"/>
</dbReference>
<gene>
    <name evidence="2" type="ORF">QFW80_14155</name>
</gene>
<dbReference type="EMBL" id="JARXRN010000028">
    <property type="protein sequence ID" value="MDH5831662.1"/>
    <property type="molecule type" value="Genomic_DNA"/>
</dbReference>
<dbReference type="InterPro" id="IPR041698">
    <property type="entry name" value="Methyltransf_25"/>
</dbReference>
<organism evidence="2 3">
    <name type="scientific">Luteimonas rhizosphaericola</name>
    <dbReference type="NCBI Taxonomy" id="3042024"/>
    <lineage>
        <taxon>Bacteria</taxon>
        <taxon>Pseudomonadati</taxon>
        <taxon>Pseudomonadota</taxon>
        <taxon>Gammaproteobacteria</taxon>
        <taxon>Lysobacterales</taxon>
        <taxon>Lysobacteraceae</taxon>
        <taxon>Luteimonas</taxon>
    </lineage>
</organism>
<name>A0ABT6JLW4_9GAMM</name>
<sequence length="224" mass="24050">MHGFEDPAAVARYRDTTLAKVPGLAALHRMSAVLLAEAVPDDGQVLVLGAGGGLELEAFASAHPGWRLTGVDPSAPMLQLAARTMGALAPRARLVEGTIDDAPTGPFDGATCLLTLHFLTIEQRLHTLRALWRRLRPGAPLVVAHHSFDPHDPDATRWLRRSAAFASPSGRPGSDSEASIAAMRERLPAVPPDEDVRLLAAAGFERVELFYAGFTFRGWVALRP</sequence>
<keyword evidence="2" id="KW-0489">Methyltransferase</keyword>
<feature type="domain" description="Methyltransferase" evidence="1">
    <location>
        <begin position="45"/>
        <end position="138"/>
    </location>
</feature>
<keyword evidence="2" id="KW-0808">Transferase</keyword>
<keyword evidence="3" id="KW-1185">Reference proteome</keyword>
<dbReference type="PANTHER" id="PTHR43464:SF58">
    <property type="entry name" value="BLR7975 PROTEIN"/>
    <property type="match status" value="1"/>
</dbReference>
<dbReference type="SUPFAM" id="SSF53335">
    <property type="entry name" value="S-adenosyl-L-methionine-dependent methyltransferases"/>
    <property type="match status" value="1"/>
</dbReference>
<dbReference type="RefSeq" id="WP_280602622.1">
    <property type="nucleotide sequence ID" value="NZ_JARXRN010000028.1"/>
</dbReference>
<dbReference type="PANTHER" id="PTHR43464">
    <property type="entry name" value="METHYLTRANSFERASE"/>
    <property type="match status" value="1"/>
</dbReference>
<dbReference type="GO" id="GO:0032259">
    <property type="term" value="P:methylation"/>
    <property type="evidence" value="ECO:0007669"/>
    <property type="project" value="UniProtKB-KW"/>
</dbReference>
<evidence type="ECO:0000313" key="2">
    <source>
        <dbReference type="EMBL" id="MDH5831662.1"/>
    </source>
</evidence>
<accession>A0ABT6JLW4</accession>
<evidence type="ECO:0000313" key="3">
    <source>
        <dbReference type="Proteomes" id="UP001156831"/>
    </source>
</evidence>
<dbReference type="Gene3D" id="3.40.50.150">
    <property type="entry name" value="Vaccinia Virus protein VP39"/>
    <property type="match status" value="1"/>
</dbReference>
<evidence type="ECO:0000259" key="1">
    <source>
        <dbReference type="Pfam" id="PF13649"/>
    </source>
</evidence>
<protein>
    <submittedName>
        <fullName evidence="2">Class I SAM-dependent methyltransferase</fullName>
        <ecNumber evidence="2">2.1.-.-</ecNumber>
    </submittedName>
</protein>
<dbReference type="InterPro" id="IPR029063">
    <property type="entry name" value="SAM-dependent_MTases_sf"/>
</dbReference>
<dbReference type="EC" id="2.1.-.-" evidence="2"/>
<dbReference type="GO" id="GO:0008168">
    <property type="term" value="F:methyltransferase activity"/>
    <property type="evidence" value="ECO:0007669"/>
    <property type="project" value="UniProtKB-KW"/>
</dbReference>
<dbReference type="Proteomes" id="UP001156831">
    <property type="component" value="Unassembled WGS sequence"/>
</dbReference>
<comment type="caution">
    <text evidence="2">The sequence shown here is derived from an EMBL/GenBank/DDBJ whole genome shotgun (WGS) entry which is preliminary data.</text>
</comment>